<reference evidence="2 3" key="1">
    <citation type="submission" date="2020-04" db="EMBL/GenBank/DDBJ databases">
        <title>Perkinsus olseni comparative genomics.</title>
        <authorList>
            <person name="Bogema D.R."/>
        </authorList>
    </citation>
    <scope>NUCLEOTIDE SEQUENCE [LARGE SCALE GENOMIC DNA]</scope>
    <source>
        <strain evidence="2 3">ATCC PRA-207</strain>
    </source>
</reference>
<feature type="transmembrane region" description="Helical" evidence="1">
    <location>
        <begin position="29"/>
        <end position="46"/>
    </location>
</feature>
<dbReference type="AlphaFoldDB" id="A0A7J6SY67"/>
<sequence>HHHHHHHYHHHHYKHCRHSLHYHHQYQRVVIIIIVVVIITRYPWLLRLPWYISVKFNNESFSVGGLVSRRISVKILKQLKAYSVLSHNILEAGPLAHLVVAAPVPLEVDEDSQKTDFQCPTLSGAPSRSPICDGMLLLSTERRRPSAGSIIDGNALEVELSSL</sequence>
<evidence type="ECO:0000313" key="3">
    <source>
        <dbReference type="Proteomes" id="UP000553632"/>
    </source>
</evidence>
<keyword evidence="3" id="KW-1185">Reference proteome</keyword>
<protein>
    <submittedName>
        <fullName evidence="2">Uncharacterized protein</fullName>
    </submittedName>
</protein>
<comment type="caution">
    <text evidence="2">The sequence shown here is derived from an EMBL/GenBank/DDBJ whole genome shotgun (WGS) entry which is preliminary data.</text>
</comment>
<evidence type="ECO:0000313" key="2">
    <source>
        <dbReference type="EMBL" id="KAF4737909.1"/>
    </source>
</evidence>
<keyword evidence="1" id="KW-0812">Transmembrane</keyword>
<organism evidence="2 3">
    <name type="scientific">Perkinsus olseni</name>
    <name type="common">Perkinsus atlanticus</name>
    <dbReference type="NCBI Taxonomy" id="32597"/>
    <lineage>
        <taxon>Eukaryota</taxon>
        <taxon>Sar</taxon>
        <taxon>Alveolata</taxon>
        <taxon>Perkinsozoa</taxon>
        <taxon>Perkinsea</taxon>
        <taxon>Perkinsida</taxon>
        <taxon>Perkinsidae</taxon>
        <taxon>Perkinsus</taxon>
    </lineage>
</organism>
<proteinExistence type="predicted"/>
<accession>A0A7J6SY67</accession>
<gene>
    <name evidence="2" type="ORF">FOZ63_017834</name>
</gene>
<evidence type="ECO:0000256" key="1">
    <source>
        <dbReference type="SAM" id="Phobius"/>
    </source>
</evidence>
<feature type="non-terminal residue" evidence="2">
    <location>
        <position position="163"/>
    </location>
</feature>
<dbReference type="Proteomes" id="UP000553632">
    <property type="component" value="Unassembled WGS sequence"/>
</dbReference>
<feature type="non-terminal residue" evidence="2">
    <location>
        <position position="1"/>
    </location>
</feature>
<name>A0A7J6SY67_PEROL</name>
<dbReference type="EMBL" id="JABANO010014832">
    <property type="protein sequence ID" value="KAF4737909.1"/>
    <property type="molecule type" value="Genomic_DNA"/>
</dbReference>
<keyword evidence="1" id="KW-1133">Transmembrane helix</keyword>
<keyword evidence="1" id="KW-0472">Membrane</keyword>